<evidence type="ECO:0000313" key="10">
    <source>
        <dbReference type="Proteomes" id="UP000001555"/>
    </source>
</evidence>
<dbReference type="PANTHER" id="PTHR11266">
    <property type="entry name" value="PEROXISOMAL MEMBRANE PROTEIN 2, PXMP2 MPV17"/>
    <property type="match status" value="1"/>
</dbReference>
<gene>
    <name evidence="8" type="ORF">IscW_ISCW016375</name>
</gene>
<comment type="similarity">
    <text evidence="2 7">Belongs to the peroxisomal membrane protein PXMP2/4 family.</text>
</comment>
<evidence type="ECO:0000256" key="2">
    <source>
        <dbReference type="ARBA" id="ARBA00006824"/>
    </source>
</evidence>
<sequence length="103" mass="11319">MTHLIALYQVKLKTHPAITQVVTTTVLLLAGDAISQTFFQKKPFCDTRQSVNVCIVDVSCSSRLAMAKYVFLERLVDTNGVTAAITKVLVGQVFVSPFLRKAC</sequence>
<dbReference type="GO" id="GO:0015267">
    <property type="term" value="F:channel activity"/>
    <property type="evidence" value="ECO:0000318"/>
    <property type="project" value="GO_Central"/>
</dbReference>
<accession>B7P1G1</accession>
<evidence type="ECO:0000256" key="4">
    <source>
        <dbReference type="ARBA" id="ARBA00022989"/>
    </source>
</evidence>
<keyword evidence="3" id="KW-0812">Transmembrane</keyword>
<dbReference type="EMBL" id="ABJB010246296">
    <property type="status" value="NOT_ANNOTATED_CDS"/>
    <property type="molecule type" value="Genomic_DNA"/>
</dbReference>
<organism>
    <name type="scientific">Ixodes scapularis</name>
    <name type="common">Black-legged tick</name>
    <name type="synonym">Deer tick</name>
    <dbReference type="NCBI Taxonomy" id="6945"/>
    <lineage>
        <taxon>Eukaryota</taxon>
        <taxon>Metazoa</taxon>
        <taxon>Ecdysozoa</taxon>
        <taxon>Arthropoda</taxon>
        <taxon>Chelicerata</taxon>
        <taxon>Arachnida</taxon>
        <taxon>Acari</taxon>
        <taxon>Parasitiformes</taxon>
        <taxon>Ixodida</taxon>
        <taxon>Ixodoidea</taxon>
        <taxon>Ixodidae</taxon>
        <taxon>Ixodinae</taxon>
        <taxon>Ixodes</taxon>
    </lineage>
</organism>
<dbReference type="EMBL" id="DS616747">
    <property type="protein sequence ID" value="EEC00433.1"/>
    <property type="molecule type" value="Genomic_DNA"/>
</dbReference>
<dbReference type="VEuPathDB" id="VectorBase:ISCI016375"/>
<evidence type="ECO:0000256" key="5">
    <source>
        <dbReference type="ARBA" id="ARBA00023136"/>
    </source>
</evidence>
<reference evidence="9" key="2">
    <citation type="submission" date="2020-05" db="UniProtKB">
        <authorList>
            <consortium name="EnsemblMetazoa"/>
        </authorList>
    </citation>
    <scope>IDENTIFICATION</scope>
    <source>
        <strain evidence="9">wikel</strain>
    </source>
</reference>
<reference evidence="8 10" key="1">
    <citation type="submission" date="2008-03" db="EMBL/GenBank/DDBJ databases">
        <title>Annotation of Ixodes scapularis.</title>
        <authorList>
            <consortium name="Ixodes scapularis Genome Project Consortium"/>
            <person name="Caler E."/>
            <person name="Hannick L.I."/>
            <person name="Bidwell S."/>
            <person name="Joardar V."/>
            <person name="Thiagarajan M."/>
            <person name="Amedeo P."/>
            <person name="Galinsky K.J."/>
            <person name="Schobel S."/>
            <person name="Inman J."/>
            <person name="Hostetler J."/>
            <person name="Miller J."/>
            <person name="Hammond M."/>
            <person name="Megy K."/>
            <person name="Lawson D."/>
            <person name="Kodira C."/>
            <person name="Sutton G."/>
            <person name="Meyer J."/>
            <person name="Hill C.A."/>
            <person name="Birren B."/>
            <person name="Nene V."/>
            <person name="Collins F."/>
            <person name="Alarcon-Chaidez F."/>
            <person name="Wikel S."/>
            <person name="Strausberg R."/>
        </authorList>
    </citation>
    <scope>NUCLEOTIDE SEQUENCE [LARGE SCALE GENOMIC DNA]</scope>
    <source>
        <strain evidence="10">Wikel</strain>
        <strain evidence="8">Wikel colony</strain>
    </source>
</reference>
<dbReference type="GO" id="GO:0016020">
    <property type="term" value="C:membrane"/>
    <property type="evidence" value="ECO:0007669"/>
    <property type="project" value="UniProtKB-SubCell"/>
</dbReference>
<keyword evidence="10" id="KW-1185">Reference proteome</keyword>
<dbReference type="GO" id="GO:0005739">
    <property type="term" value="C:mitochondrion"/>
    <property type="evidence" value="ECO:0000318"/>
    <property type="project" value="GO_Central"/>
</dbReference>
<name>B7P1G1_IXOSC</name>
<dbReference type="HOGENOM" id="CLU_2266646_0_0_1"/>
<dbReference type="InParanoid" id="B7P1G1"/>
<keyword evidence="5" id="KW-0472">Membrane</keyword>
<protein>
    <recommendedName>
        <fullName evidence="6">Mitochondrial inner membrane protein Mpv17</fullName>
    </recommendedName>
</protein>
<dbReference type="InterPro" id="IPR007248">
    <property type="entry name" value="Mpv17_PMP22"/>
</dbReference>
<evidence type="ECO:0000256" key="7">
    <source>
        <dbReference type="RuleBase" id="RU363053"/>
    </source>
</evidence>
<dbReference type="Proteomes" id="UP000001555">
    <property type="component" value="Unassembled WGS sequence"/>
</dbReference>
<dbReference type="AlphaFoldDB" id="B7P1G1"/>
<evidence type="ECO:0000256" key="1">
    <source>
        <dbReference type="ARBA" id="ARBA00004141"/>
    </source>
</evidence>
<evidence type="ECO:0000313" key="9">
    <source>
        <dbReference type="EnsemblMetazoa" id="ISCW016375-PA"/>
    </source>
</evidence>
<dbReference type="PANTHER" id="PTHR11266:SF17">
    <property type="entry name" value="PROTEIN MPV17"/>
    <property type="match status" value="1"/>
</dbReference>
<evidence type="ECO:0000256" key="3">
    <source>
        <dbReference type="ARBA" id="ARBA00022692"/>
    </source>
</evidence>
<dbReference type="GO" id="GO:0005737">
    <property type="term" value="C:cytoplasm"/>
    <property type="evidence" value="ECO:0000318"/>
    <property type="project" value="GO_Central"/>
</dbReference>
<keyword evidence="4" id="KW-1133">Transmembrane helix</keyword>
<evidence type="ECO:0000313" key="8">
    <source>
        <dbReference type="EMBL" id="EEC00433.1"/>
    </source>
</evidence>
<proteinExistence type="inferred from homology"/>
<dbReference type="PaxDb" id="6945-B7P1G1"/>
<dbReference type="VEuPathDB" id="VectorBase:ISCW016375"/>
<comment type="subcellular location">
    <subcellularLocation>
        <location evidence="1">Membrane</location>
        <topology evidence="1">Multi-pass membrane protein</topology>
    </subcellularLocation>
</comment>
<evidence type="ECO:0000256" key="6">
    <source>
        <dbReference type="ARBA" id="ARBA00049743"/>
    </source>
</evidence>
<dbReference type="GO" id="GO:1901858">
    <property type="term" value="P:regulation of mitochondrial DNA metabolic process"/>
    <property type="evidence" value="ECO:0000318"/>
    <property type="project" value="GO_Central"/>
</dbReference>
<dbReference type="EnsemblMetazoa" id="ISCW016375-RA">
    <property type="protein sequence ID" value="ISCW016375-PA"/>
    <property type="gene ID" value="ISCW016375"/>
</dbReference>